<dbReference type="AlphaFoldDB" id="A0AAV1CF67"/>
<dbReference type="PANTHER" id="PTHR33167">
    <property type="entry name" value="TRANSCRIPTION FACTOR, PUTATIVE (DUF863)-RELATED"/>
    <property type="match status" value="1"/>
</dbReference>
<keyword evidence="3" id="KW-1185">Reference proteome</keyword>
<accession>A0AAV1CF67</accession>
<feature type="compositionally biased region" description="Low complexity" evidence="1">
    <location>
        <begin position="481"/>
        <end position="497"/>
    </location>
</feature>
<proteinExistence type="predicted"/>
<gene>
    <name evidence="2" type="ORF">OLC1_LOCUS5097</name>
</gene>
<feature type="region of interest" description="Disordered" evidence="1">
    <location>
        <begin position="357"/>
        <end position="381"/>
    </location>
</feature>
<reference evidence="2" key="1">
    <citation type="submission" date="2023-03" db="EMBL/GenBank/DDBJ databases">
        <authorList>
            <person name="Julca I."/>
        </authorList>
    </citation>
    <scope>NUCLEOTIDE SEQUENCE</scope>
</reference>
<organism evidence="2 3">
    <name type="scientific">Oldenlandia corymbosa var. corymbosa</name>
    <dbReference type="NCBI Taxonomy" id="529605"/>
    <lineage>
        <taxon>Eukaryota</taxon>
        <taxon>Viridiplantae</taxon>
        <taxon>Streptophyta</taxon>
        <taxon>Embryophyta</taxon>
        <taxon>Tracheophyta</taxon>
        <taxon>Spermatophyta</taxon>
        <taxon>Magnoliopsida</taxon>
        <taxon>eudicotyledons</taxon>
        <taxon>Gunneridae</taxon>
        <taxon>Pentapetalae</taxon>
        <taxon>asterids</taxon>
        <taxon>lamiids</taxon>
        <taxon>Gentianales</taxon>
        <taxon>Rubiaceae</taxon>
        <taxon>Rubioideae</taxon>
        <taxon>Spermacoceae</taxon>
        <taxon>Hedyotis-Oldenlandia complex</taxon>
        <taxon>Oldenlandia</taxon>
    </lineage>
</organism>
<dbReference type="EMBL" id="OX459119">
    <property type="protein sequence ID" value="CAI9093768.1"/>
    <property type="molecule type" value="Genomic_DNA"/>
</dbReference>
<feature type="region of interest" description="Disordered" evidence="1">
    <location>
        <begin position="478"/>
        <end position="517"/>
    </location>
</feature>
<dbReference type="Proteomes" id="UP001161247">
    <property type="component" value="Chromosome 2"/>
</dbReference>
<evidence type="ECO:0000313" key="3">
    <source>
        <dbReference type="Proteomes" id="UP001161247"/>
    </source>
</evidence>
<evidence type="ECO:0000313" key="2">
    <source>
        <dbReference type="EMBL" id="CAI9093768.1"/>
    </source>
</evidence>
<sequence>MMPIAGNHHLNMMMYLDDDSFKEAVRLKMLNQEATFRNQVQELHRLYQIQMTLMKNFQLKGVLAKQSVNCTSQGTFQRHLDANFSARVREGHFDQHFLDKRDGRGTRENPVQVENYFPGDTESSLDDVELSLSIGEGTKQKRWQREIFHQTPTSASSREIIDLEESSCTELSGDIKPIFDLGCIAGSADSRDLQVYRSNCFSMNRESKHVAHGVKRSLSFVDECKTHLEQNSLNEGVELFNASVDAALESGHGMHIARKQIELLPDVSISPLTKVFTSHEALCLDLNKPLPDESLFDPKEQPLDLGGGCSDVTERVADDVHKGSSPDATSCSLVVNNCSDEVSAIIERDPLNFEVMASNSNNSSTSSRSGKALSPGNESSSGPSNCCDIHHCLLANSHHKDADQLGSNFTGRSDKGQRVTGVKDDILNDKNAVRMHMCCRADPVEDLNSSPASCKSIIMKIDRSCSLKTMQSGIYLGKADPSLINSSPNSESSQNESSSRDESKSKSLDEKRKGSTPDDFLVRRGAISLMYLFLESSRREHSCITKFDEVNENGKGKRDQPQHSIDTYESMVLKQQESNIDDYCVTSNPPEVIGTDKKDFGVKVRRGRRMKDFQKDILPSLASLSRHEISEDIRIMEGAMRSREYKRLRSKTCCEQKWFTPVKSKRSRLNYVGRKYN</sequence>
<feature type="compositionally biased region" description="Basic and acidic residues" evidence="1">
    <location>
        <begin position="498"/>
        <end position="517"/>
    </location>
</feature>
<dbReference type="Pfam" id="PF05904">
    <property type="entry name" value="DUF863"/>
    <property type="match status" value="1"/>
</dbReference>
<protein>
    <submittedName>
        <fullName evidence="2">OLC1v1029333C1</fullName>
    </submittedName>
</protein>
<dbReference type="PANTHER" id="PTHR33167:SF29">
    <property type="entry name" value="T28K15.14 PROTEIN"/>
    <property type="match status" value="1"/>
</dbReference>
<dbReference type="InterPro" id="IPR008581">
    <property type="entry name" value="DUF863_pln"/>
</dbReference>
<feature type="compositionally biased region" description="Low complexity" evidence="1">
    <location>
        <begin position="358"/>
        <end position="381"/>
    </location>
</feature>
<evidence type="ECO:0000256" key="1">
    <source>
        <dbReference type="SAM" id="MobiDB-lite"/>
    </source>
</evidence>
<name>A0AAV1CF67_OLDCO</name>